<name>A0ABQ7EJG8_BRACR</name>
<dbReference type="Proteomes" id="UP000266723">
    <property type="component" value="Unassembled WGS sequence"/>
</dbReference>
<protein>
    <submittedName>
        <fullName evidence="1">Uncharacterized protein</fullName>
    </submittedName>
</protein>
<dbReference type="EMBL" id="QGKV02000299">
    <property type="protein sequence ID" value="KAF3597056.1"/>
    <property type="molecule type" value="Genomic_DNA"/>
</dbReference>
<accession>A0ABQ7EJG8</accession>
<proteinExistence type="predicted"/>
<evidence type="ECO:0000313" key="1">
    <source>
        <dbReference type="EMBL" id="KAF3597056.1"/>
    </source>
</evidence>
<keyword evidence="2" id="KW-1185">Reference proteome</keyword>
<reference evidence="1 2" key="1">
    <citation type="journal article" date="2020" name="BMC Genomics">
        <title>Intraspecific diversification of the crop wild relative Brassica cretica Lam. using demographic model selection.</title>
        <authorList>
            <person name="Kioukis A."/>
            <person name="Michalopoulou V.A."/>
            <person name="Briers L."/>
            <person name="Pirintsos S."/>
            <person name="Studholme D.J."/>
            <person name="Pavlidis P."/>
            <person name="Sarris P.F."/>
        </authorList>
    </citation>
    <scope>NUCLEOTIDE SEQUENCE [LARGE SCALE GENOMIC DNA]</scope>
    <source>
        <strain evidence="2">cv. PFS-1207/04</strain>
    </source>
</reference>
<sequence>MLLATSSLKVSGNTGSAQAVCRLPFAVRPRLSLPPVRVTPGQRDPSPPCCTVFLQARAQIRNLSTVLSSFKKDNRRSSGSAPVSTPTPLLFAVASVPSGVWISADWALVWIWLGLAHNFDPKSPTFDIEAVPSTTLRVVLVRQPLCISLQHHQNSASLDFVNCDPLEVVPTTTLCVVLLRQPLRTSLQCWKIQTALETAVKCSQNPFVGFFNVVFDFFVFF</sequence>
<evidence type="ECO:0000313" key="2">
    <source>
        <dbReference type="Proteomes" id="UP000266723"/>
    </source>
</evidence>
<gene>
    <name evidence="1" type="ORF">DY000_02020038</name>
</gene>
<organism evidence="1 2">
    <name type="scientific">Brassica cretica</name>
    <name type="common">Mustard</name>
    <dbReference type="NCBI Taxonomy" id="69181"/>
    <lineage>
        <taxon>Eukaryota</taxon>
        <taxon>Viridiplantae</taxon>
        <taxon>Streptophyta</taxon>
        <taxon>Embryophyta</taxon>
        <taxon>Tracheophyta</taxon>
        <taxon>Spermatophyta</taxon>
        <taxon>Magnoliopsida</taxon>
        <taxon>eudicotyledons</taxon>
        <taxon>Gunneridae</taxon>
        <taxon>Pentapetalae</taxon>
        <taxon>rosids</taxon>
        <taxon>malvids</taxon>
        <taxon>Brassicales</taxon>
        <taxon>Brassicaceae</taxon>
        <taxon>Brassiceae</taxon>
        <taxon>Brassica</taxon>
    </lineage>
</organism>
<comment type="caution">
    <text evidence="1">The sequence shown here is derived from an EMBL/GenBank/DDBJ whole genome shotgun (WGS) entry which is preliminary data.</text>
</comment>